<reference evidence="1" key="1">
    <citation type="journal article" date="2021" name="Proc. Natl. Acad. Sci. U.S.A.">
        <title>A Catalog of Tens of Thousands of Viruses from Human Metagenomes Reveals Hidden Associations with Chronic Diseases.</title>
        <authorList>
            <person name="Tisza M.J."/>
            <person name="Buck C.B."/>
        </authorList>
    </citation>
    <scope>NUCLEOTIDE SEQUENCE</scope>
    <source>
        <strain evidence="1">CtnCN2</strain>
    </source>
</reference>
<accession>A0A8S5PK61</accession>
<protein>
    <submittedName>
        <fullName evidence="1">Uncharacterized protein</fullName>
    </submittedName>
</protein>
<proteinExistence type="predicted"/>
<dbReference type="EMBL" id="BK015452">
    <property type="protein sequence ID" value="DAE07583.1"/>
    <property type="molecule type" value="Genomic_DNA"/>
</dbReference>
<sequence>MGVDLSGGNAKTGEANRFLFYFHILVSGG</sequence>
<evidence type="ECO:0000313" key="1">
    <source>
        <dbReference type="EMBL" id="DAE07583.1"/>
    </source>
</evidence>
<name>A0A8S5PK61_9CAUD</name>
<organism evidence="1">
    <name type="scientific">Podoviridae sp. ctnCN2</name>
    <dbReference type="NCBI Taxonomy" id="2825274"/>
    <lineage>
        <taxon>Viruses</taxon>
        <taxon>Duplodnaviria</taxon>
        <taxon>Heunggongvirae</taxon>
        <taxon>Uroviricota</taxon>
        <taxon>Caudoviricetes</taxon>
    </lineage>
</organism>